<dbReference type="RefSeq" id="WP_170016199.1">
    <property type="nucleotide sequence ID" value="NZ_CP012545.1"/>
</dbReference>
<comment type="caution">
    <text evidence="4">The sequence shown here is derived from an EMBL/GenBank/DDBJ whole genome shotgun (WGS) entry which is preliminary data.</text>
</comment>
<dbReference type="InterPro" id="IPR036680">
    <property type="entry name" value="SPOR-like_sf"/>
</dbReference>
<dbReference type="InterPro" id="IPR007730">
    <property type="entry name" value="SPOR-like_dom"/>
</dbReference>
<feature type="transmembrane region" description="Helical" evidence="2">
    <location>
        <begin position="26"/>
        <end position="47"/>
    </location>
</feature>
<feature type="domain" description="SPOR" evidence="3">
    <location>
        <begin position="199"/>
        <end position="266"/>
    </location>
</feature>
<keyword evidence="5" id="KW-1185">Reference proteome</keyword>
<feature type="compositionally biased region" description="Polar residues" evidence="1">
    <location>
        <begin position="149"/>
        <end position="162"/>
    </location>
</feature>
<keyword evidence="2" id="KW-1133">Transmembrane helix</keyword>
<dbReference type="Proteomes" id="UP000650616">
    <property type="component" value="Unassembled WGS sequence"/>
</dbReference>
<name>A0AAW3ZSM5_9BACT</name>
<gene>
    <name evidence="4" type="ORF">CCAL9337_05020</name>
</gene>
<evidence type="ECO:0000313" key="5">
    <source>
        <dbReference type="Proteomes" id="UP000650616"/>
    </source>
</evidence>
<evidence type="ECO:0000259" key="3">
    <source>
        <dbReference type="Pfam" id="PF05036"/>
    </source>
</evidence>
<dbReference type="GO" id="GO:0042834">
    <property type="term" value="F:peptidoglycan binding"/>
    <property type="evidence" value="ECO:0007669"/>
    <property type="project" value="InterPro"/>
</dbReference>
<dbReference type="EMBL" id="LIWG01000005">
    <property type="protein sequence ID" value="MBE3608090.1"/>
    <property type="molecule type" value="Genomic_DNA"/>
</dbReference>
<feature type="region of interest" description="Disordered" evidence="1">
    <location>
        <begin position="137"/>
        <end position="198"/>
    </location>
</feature>
<keyword evidence="2" id="KW-0812">Transmembrane</keyword>
<sequence>MQTDNELKDILLDNDDEIKSAKIKRLLVFVAALVILFLIIVMAIKMLNSSDVPQAQNDIDSRLVLPPVPTQTPKDNNIVAQQPSLPINDKKDDQLFEQVPIVPESKSNDEFEDMVKRLKEKESNKIAAANEAKKEELKSEVVVAKEQPKAQSTTSTKTQNETKAADKKQEVKQPQAAKPTQTPVAKTQPTKPTTQASTGGSYVQVFAGLKYNPNADYLKKLQAKGYKYQTVKVGELTKVIVGPFGANELKNALADIRKDVNKDAFVYKAK</sequence>
<organism evidence="4 5">
    <name type="scientific">Campylobacter californiensis</name>
    <dbReference type="NCBI Taxonomy" id="1032243"/>
    <lineage>
        <taxon>Bacteria</taxon>
        <taxon>Pseudomonadati</taxon>
        <taxon>Campylobacterota</taxon>
        <taxon>Epsilonproteobacteria</taxon>
        <taxon>Campylobacterales</taxon>
        <taxon>Campylobacteraceae</taxon>
        <taxon>Campylobacter</taxon>
    </lineage>
</organism>
<evidence type="ECO:0000313" key="4">
    <source>
        <dbReference type="EMBL" id="MBE3608090.1"/>
    </source>
</evidence>
<reference evidence="4 5" key="1">
    <citation type="submission" date="2015-08" db="EMBL/GenBank/DDBJ databases">
        <title>Comparative genomics of the Campylobacter concisus group.</title>
        <authorList>
            <person name="Yee E."/>
            <person name="Chapman M.H."/>
            <person name="Huynh S."/>
            <person name="Bono J.L."/>
            <person name="On S.L."/>
            <person name="St Leger J."/>
            <person name="Foster G."/>
            <person name="Parker C.T."/>
            <person name="Miller W.G."/>
        </authorList>
    </citation>
    <scope>NUCLEOTIDE SEQUENCE [LARGE SCALE GENOMIC DNA]</scope>
    <source>
        <strain evidence="4 5">RM9337</strain>
    </source>
</reference>
<dbReference type="AlphaFoldDB" id="A0AAW3ZSM5"/>
<dbReference type="Pfam" id="PF05036">
    <property type="entry name" value="SPOR"/>
    <property type="match status" value="1"/>
</dbReference>
<evidence type="ECO:0000256" key="1">
    <source>
        <dbReference type="SAM" id="MobiDB-lite"/>
    </source>
</evidence>
<keyword evidence="2" id="KW-0472">Membrane</keyword>
<evidence type="ECO:0000256" key="2">
    <source>
        <dbReference type="SAM" id="Phobius"/>
    </source>
</evidence>
<accession>A0AAW3ZSM5</accession>
<proteinExistence type="predicted"/>
<dbReference type="SUPFAM" id="SSF110997">
    <property type="entry name" value="Sporulation related repeat"/>
    <property type="match status" value="1"/>
</dbReference>
<protein>
    <submittedName>
        <fullName evidence="4">SPOR domain-containing protein</fullName>
    </submittedName>
</protein>
<feature type="compositionally biased region" description="Polar residues" evidence="1">
    <location>
        <begin position="178"/>
        <end position="198"/>
    </location>
</feature>